<dbReference type="InterPro" id="IPR038109">
    <property type="entry name" value="DNA_bind_recomb_sf"/>
</dbReference>
<dbReference type="PANTHER" id="PTHR30461">
    <property type="entry name" value="DNA-INVERTASE FROM LAMBDOID PROPHAGE"/>
    <property type="match status" value="1"/>
</dbReference>
<dbReference type="PROSITE" id="PS51736">
    <property type="entry name" value="RECOMBINASES_3"/>
    <property type="match status" value="1"/>
</dbReference>
<dbReference type="PANTHER" id="PTHR30461:SF23">
    <property type="entry name" value="DNA RECOMBINASE-RELATED"/>
    <property type="match status" value="1"/>
</dbReference>
<dbReference type="Gene3D" id="3.40.50.1390">
    <property type="entry name" value="Resolvase, N-terminal catalytic domain"/>
    <property type="match status" value="1"/>
</dbReference>
<protein>
    <submittedName>
        <fullName evidence="4">Recombinase</fullName>
    </submittedName>
</protein>
<sequence>MQENRAAIYARFSTDLQNERSVDDQIAVCREFAIRNGLVVAGEYYDKARSGASIFGRDGLLGLMEDARAGKFKTVIVEALDRLSRDQEDLAGLHKRLAFAGVEILAIHDGKTDAIQVGIRGLVSTLFLADLKNKIRRGMTGVIREGRHAGGKAYGYQPTPGQPGVMQIFEPEAEIVRRIYRETIEGKMSREIAIGLNQDKIAPPRGTQWNASTINGSAQRGYGIIRNPLYAGEIVWNRVHMVRDPETGKRISRPNPESEHKRTPAPHLAIVDRETYDQALSMLEGKSRRGQGGSNTRRPKRLLSGITRCGHCGGGMSIHDHHGKTVRIRCSRSTQSGICGNNKRYRLDKIEKAVVTGLRDQLNHPEVLVEYVKAYREERRLDADAAVRERASVERRVADLDGQLDRLMKAMTRGILPIEAVEAQYAPLKAEKEELEKKLVDIPAAPVVELHPAAITRYKKSIDALADRLASLDDITDSDVHKAFRDLVDHVTIIDREDGGVEVEIVGQLAALVGKQAEMLGGRVVAGEGLEPPTRGL</sequence>
<proteinExistence type="predicted"/>
<dbReference type="EMBL" id="FCNP01000033">
    <property type="protein sequence ID" value="CVI59419.1"/>
    <property type="molecule type" value="Genomic_DNA"/>
</dbReference>
<feature type="coiled-coil region" evidence="1">
    <location>
        <begin position="390"/>
        <end position="438"/>
    </location>
</feature>
<evidence type="ECO:0000313" key="5">
    <source>
        <dbReference type="Proteomes" id="UP000192140"/>
    </source>
</evidence>
<dbReference type="InterPro" id="IPR011109">
    <property type="entry name" value="DNA_bind_recombinase_dom"/>
</dbReference>
<evidence type="ECO:0000256" key="1">
    <source>
        <dbReference type="SAM" id="Coils"/>
    </source>
</evidence>
<dbReference type="Pfam" id="PF13408">
    <property type="entry name" value="Zn_ribbon_recom"/>
    <property type="match status" value="1"/>
</dbReference>
<accession>A0A1S7TXV0</accession>
<dbReference type="Gene3D" id="3.90.1750.20">
    <property type="entry name" value="Putative Large Serine Recombinase, Chain B, Domain 2"/>
    <property type="match status" value="1"/>
</dbReference>
<dbReference type="PROSITE" id="PS51737">
    <property type="entry name" value="RECOMBINASE_DNA_BIND"/>
    <property type="match status" value="1"/>
</dbReference>
<dbReference type="Pfam" id="PF07508">
    <property type="entry name" value="Recombinase"/>
    <property type="match status" value="1"/>
</dbReference>
<organism evidence="4 5">
    <name type="scientific">Agrobacterium deltaense NCPPB 1641</name>
    <dbReference type="NCBI Taxonomy" id="1183425"/>
    <lineage>
        <taxon>Bacteria</taxon>
        <taxon>Pseudomonadati</taxon>
        <taxon>Pseudomonadota</taxon>
        <taxon>Alphaproteobacteria</taxon>
        <taxon>Hyphomicrobiales</taxon>
        <taxon>Rhizobiaceae</taxon>
        <taxon>Rhizobium/Agrobacterium group</taxon>
        <taxon>Agrobacterium</taxon>
    </lineage>
</organism>
<name>A0A1S7TXV0_9HYPH</name>
<dbReference type="GO" id="GO:0000150">
    <property type="term" value="F:DNA strand exchange activity"/>
    <property type="evidence" value="ECO:0007669"/>
    <property type="project" value="InterPro"/>
</dbReference>
<dbReference type="InterPro" id="IPR025827">
    <property type="entry name" value="Zn_ribbon_recom_dom"/>
</dbReference>
<dbReference type="CDD" id="cd00338">
    <property type="entry name" value="Ser_Recombinase"/>
    <property type="match status" value="1"/>
</dbReference>
<dbReference type="Proteomes" id="UP000192140">
    <property type="component" value="Unassembled WGS sequence"/>
</dbReference>
<dbReference type="SUPFAM" id="SSF53041">
    <property type="entry name" value="Resolvase-like"/>
    <property type="match status" value="1"/>
</dbReference>
<dbReference type="InterPro" id="IPR006119">
    <property type="entry name" value="Resolv_N"/>
</dbReference>
<dbReference type="Pfam" id="PF00239">
    <property type="entry name" value="Resolvase"/>
    <property type="match status" value="1"/>
</dbReference>
<dbReference type="InterPro" id="IPR036162">
    <property type="entry name" value="Resolvase-like_N_sf"/>
</dbReference>
<comment type="caution">
    <text evidence="4">The sequence shown here is derived from an EMBL/GenBank/DDBJ whole genome shotgun (WGS) entry which is preliminary data.</text>
</comment>
<evidence type="ECO:0000313" key="4">
    <source>
        <dbReference type="EMBL" id="CVI59419.1"/>
    </source>
</evidence>
<feature type="domain" description="Recombinase" evidence="3">
    <location>
        <begin position="153"/>
        <end position="289"/>
    </location>
</feature>
<feature type="domain" description="Resolvase/invertase-type recombinase catalytic" evidence="2">
    <location>
        <begin position="5"/>
        <end position="154"/>
    </location>
</feature>
<dbReference type="AlphaFoldDB" id="A0A1S7TXV0"/>
<gene>
    <name evidence="4" type="ORF">AGR7A_Lc120534</name>
</gene>
<dbReference type="InterPro" id="IPR050639">
    <property type="entry name" value="SSR_resolvase"/>
</dbReference>
<keyword evidence="5" id="KW-1185">Reference proteome</keyword>
<reference evidence="4" key="1">
    <citation type="submission" date="2016-01" db="EMBL/GenBank/DDBJ databases">
        <authorList>
            <person name="Regsiter A."/>
            <person name="william w."/>
        </authorList>
    </citation>
    <scope>NUCLEOTIDE SEQUENCE</scope>
    <source>
        <strain evidence="4">NCPPB 1641</strain>
    </source>
</reference>
<evidence type="ECO:0000259" key="3">
    <source>
        <dbReference type="PROSITE" id="PS51737"/>
    </source>
</evidence>
<dbReference type="SMART" id="SM00857">
    <property type="entry name" value="Resolvase"/>
    <property type="match status" value="1"/>
</dbReference>
<dbReference type="GO" id="GO:0003677">
    <property type="term" value="F:DNA binding"/>
    <property type="evidence" value="ECO:0007669"/>
    <property type="project" value="InterPro"/>
</dbReference>
<evidence type="ECO:0000259" key="2">
    <source>
        <dbReference type="PROSITE" id="PS51736"/>
    </source>
</evidence>
<keyword evidence="1" id="KW-0175">Coiled coil</keyword>